<dbReference type="AlphaFoldDB" id="A0AAW2USB8"/>
<organism evidence="2">
    <name type="scientific">Sesamum radiatum</name>
    <name type="common">Black benniseed</name>
    <dbReference type="NCBI Taxonomy" id="300843"/>
    <lineage>
        <taxon>Eukaryota</taxon>
        <taxon>Viridiplantae</taxon>
        <taxon>Streptophyta</taxon>
        <taxon>Embryophyta</taxon>
        <taxon>Tracheophyta</taxon>
        <taxon>Spermatophyta</taxon>
        <taxon>Magnoliopsida</taxon>
        <taxon>eudicotyledons</taxon>
        <taxon>Gunneridae</taxon>
        <taxon>Pentapetalae</taxon>
        <taxon>asterids</taxon>
        <taxon>lamiids</taxon>
        <taxon>Lamiales</taxon>
        <taxon>Pedaliaceae</taxon>
        <taxon>Sesamum</taxon>
    </lineage>
</organism>
<protein>
    <submittedName>
        <fullName evidence="2">1-aminocyclopropane-1-carboxylate oxidase</fullName>
    </submittedName>
</protein>
<evidence type="ECO:0000256" key="1">
    <source>
        <dbReference type="SAM" id="MobiDB-lite"/>
    </source>
</evidence>
<name>A0AAW2USB8_SESRA</name>
<reference evidence="2" key="1">
    <citation type="submission" date="2020-06" db="EMBL/GenBank/DDBJ databases">
        <authorList>
            <person name="Li T."/>
            <person name="Hu X."/>
            <person name="Zhang T."/>
            <person name="Song X."/>
            <person name="Zhang H."/>
            <person name="Dai N."/>
            <person name="Sheng W."/>
            <person name="Hou X."/>
            <person name="Wei L."/>
        </authorList>
    </citation>
    <scope>NUCLEOTIDE SEQUENCE</scope>
    <source>
        <strain evidence="2">G02</strain>
        <tissue evidence="2">Leaf</tissue>
    </source>
</reference>
<dbReference type="InterPro" id="IPR027443">
    <property type="entry name" value="IPNS-like_sf"/>
</dbReference>
<reference evidence="2" key="2">
    <citation type="journal article" date="2024" name="Plant">
        <title>Genomic evolution and insights into agronomic trait innovations of Sesamum species.</title>
        <authorList>
            <person name="Miao H."/>
            <person name="Wang L."/>
            <person name="Qu L."/>
            <person name="Liu H."/>
            <person name="Sun Y."/>
            <person name="Le M."/>
            <person name="Wang Q."/>
            <person name="Wei S."/>
            <person name="Zheng Y."/>
            <person name="Lin W."/>
            <person name="Duan Y."/>
            <person name="Cao H."/>
            <person name="Xiong S."/>
            <person name="Wang X."/>
            <person name="Wei L."/>
            <person name="Li C."/>
            <person name="Ma Q."/>
            <person name="Ju M."/>
            <person name="Zhao R."/>
            <person name="Li G."/>
            <person name="Mu C."/>
            <person name="Tian Q."/>
            <person name="Mei H."/>
            <person name="Zhang T."/>
            <person name="Gao T."/>
            <person name="Zhang H."/>
        </authorList>
    </citation>
    <scope>NUCLEOTIDE SEQUENCE</scope>
    <source>
        <strain evidence="2">G02</strain>
    </source>
</reference>
<feature type="region of interest" description="Disordered" evidence="1">
    <location>
        <begin position="88"/>
        <end position="125"/>
    </location>
</feature>
<proteinExistence type="predicted"/>
<feature type="compositionally biased region" description="Basic and acidic residues" evidence="1">
    <location>
        <begin position="101"/>
        <end position="111"/>
    </location>
</feature>
<accession>A0AAW2USB8</accession>
<gene>
    <name evidence="2" type="ORF">Sradi_1392200</name>
</gene>
<sequence length="125" mass="13478">MVVPSCNDGHYDWAKEVKEFDDTKAGVKGLVDAGVAKLPRLFVHPPETLRSHPKLDGVNLDLPTIDLQGLGARRGEVVEEIRRAGEWGFPDSEPWGPVGDNGRHVGGREAVPRAADGGEDALVFS</sequence>
<comment type="caution">
    <text evidence="2">The sequence shown here is derived from an EMBL/GenBank/DDBJ whole genome shotgun (WGS) entry which is preliminary data.</text>
</comment>
<dbReference type="Gene3D" id="2.60.120.330">
    <property type="entry name" value="B-lactam Antibiotic, Isopenicillin N Synthase, Chain"/>
    <property type="match status" value="1"/>
</dbReference>
<dbReference type="EMBL" id="JACGWJ010000005">
    <property type="protein sequence ID" value="KAL0419787.1"/>
    <property type="molecule type" value="Genomic_DNA"/>
</dbReference>
<dbReference type="SUPFAM" id="SSF51197">
    <property type="entry name" value="Clavaminate synthase-like"/>
    <property type="match status" value="1"/>
</dbReference>
<evidence type="ECO:0000313" key="2">
    <source>
        <dbReference type="EMBL" id="KAL0419787.1"/>
    </source>
</evidence>